<organism evidence="3 4">
    <name type="scientific">Azospirillum thermophilum</name>
    <dbReference type="NCBI Taxonomy" id="2202148"/>
    <lineage>
        <taxon>Bacteria</taxon>
        <taxon>Pseudomonadati</taxon>
        <taxon>Pseudomonadota</taxon>
        <taxon>Alphaproteobacteria</taxon>
        <taxon>Rhodospirillales</taxon>
        <taxon>Azospirillaceae</taxon>
        <taxon>Azospirillum</taxon>
    </lineage>
</organism>
<feature type="signal peptide" evidence="1">
    <location>
        <begin position="1"/>
        <end position="30"/>
    </location>
</feature>
<proteinExistence type="predicted"/>
<keyword evidence="4" id="KW-1185">Reference proteome</keyword>
<feature type="domain" description="PBP" evidence="2">
    <location>
        <begin position="53"/>
        <end position="151"/>
    </location>
</feature>
<dbReference type="KEGG" id="azz:DEW08_08485"/>
<reference evidence="4" key="1">
    <citation type="submission" date="2018-05" db="EMBL/GenBank/DDBJ databases">
        <title>Azospirillum thermophila sp. nov., a novel isolated from hot spring.</title>
        <authorList>
            <person name="Zhao Z."/>
        </authorList>
    </citation>
    <scope>NUCLEOTIDE SEQUENCE [LARGE SCALE GENOMIC DNA]</scope>
    <source>
        <strain evidence="4">CFH 70021</strain>
    </source>
</reference>
<evidence type="ECO:0000313" key="4">
    <source>
        <dbReference type="Proteomes" id="UP000245629"/>
    </source>
</evidence>
<keyword evidence="1" id="KW-0732">Signal</keyword>
<dbReference type="InterPro" id="IPR024370">
    <property type="entry name" value="PBP_domain"/>
</dbReference>
<dbReference type="EMBL" id="CP029353">
    <property type="protein sequence ID" value="AWK86276.1"/>
    <property type="molecule type" value="Genomic_DNA"/>
</dbReference>
<protein>
    <recommendedName>
        <fullName evidence="2">PBP domain-containing protein</fullName>
    </recommendedName>
</protein>
<dbReference type="OrthoDB" id="9790048at2"/>
<dbReference type="Gene3D" id="3.40.190.10">
    <property type="entry name" value="Periplasmic binding protein-like II"/>
    <property type="match status" value="1"/>
</dbReference>
<dbReference type="Pfam" id="PF12849">
    <property type="entry name" value="PBP_like_2"/>
    <property type="match status" value="1"/>
</dbReference>
<gene>
    <name evidence="3" type="ORF">DEW08_08485</name>
</gene>
<name>A0A2S2CP69_9PROT</name>
<dbReference type="AlphaFoldDB" id="A0A2S2CP69"/>
<evidence type="ECO:0000256" key="1">
    <source>
        <dbReference type="SAM" id="SignalP"/>
    </source>
</evidence>
<feature type="chain" id="PRO_5015397495" description="PBP domain-containing protein" evidence="1">
    <location>
        <begin position="31"/>
        <end position="174"/>
    </location>
</feature>
<dbReference type="SUPFAM" id="SSF53850">
    <property type="entry name" value="Periplasmic binding protein-like II"/>
    <property type="match status" value="1"/>
</dbReference>
<evidence type="ECO:0000259" key="2">
    <source>
        <dbReference type="Pfam" id="PF12849"/>
    </source>
</evidence>
<accession>A0A2S2CP69</accession>
<evidence type="ECO:0000313" key="3">
    <source>
        <dbReference type="EMBL" id="AWK86276.1"/>
    </source>
</evidence>
<sequence length="174" mass="17905">MTMNTTVMTTTGKVAGALLSLLLVAGCQFPGTQPPPQQAALTPPPPPPPEERGIWIVGSPALTGTVQSAAAKFGGGPDTRPRLAAQGTAAGFRSFCAGVGIEHPDMVASDRPIRPEEAKRCRDKGITLTEYRLGAKQILYVKDSHMAAVPGVRDFTASLGVAGKPVSASPTTGS</sequence>
<dbReference type="Proteomes" id="UP000245629">
    <property type="component" value="Chromosome 2"/>
</dbReference>